<dbReference type="InterPro" id="IPR017113">
    <property type="entry name" value="Antirestriction_ArdC"/>
</dbReference>
<dbReference type="OrthoDB" id="9792687at2"/>
<dbReference type="EC" id="2.7.7.-" evidence="3"/>
<dbReference type="InterPro" id="IPR041459">
    <property type="entry name" value="MPTase-PolyVal"/>
</dbReference>
<sequence>MPNALHTEITNTIIEALTTGDLPPWRKPWSCDPNASGLHTSLSSGKPYRGINQLILMCSAMKNNFRSKYWATFNQIKKQNGSVLKGSKATTVVLYRPVDRTKIDDTGNEVDDSFFVMRSFKVFNADQTTLEQFQVSDEPETGVPFENYENADRLIEDIGADIRYGGSEAFYSSKEDYIQLPHRERFDSAEAFYETAFHEHVHFTENESRLNWNRKNEGYAMGELIAELGSVLMMVELGLPISDQSNHVSYLKHWLSGMNDDPKFIFKASSQASKAVDWLLACSKQDAEVREAAIVV</sequence>
<dbReference type="InterPro" id="IPR013610">
    <property type="entry name" value="ArdC_N"/>
</dbReference>
<dbReference type="GO" id="GO:0003697">
    <property type="term" value="F:single-stranded DNA binding"/>
    <property type="evidence" value="ECO:0007669"/>
    <property type="project" value="InterPro"/>
</dbReference>
<dbReference type="Pfam" id="PF18818">
    <property type="entry name" value="MPTase-PolyVal"/>
    <property type="match status" value="1"/>
</dbReference>
<dbReference type="KEGG" id="fmr:Fuma_02955"/>
<evidence type="ECO:0000313" key="4">
    <source>
        <dbReference type="Proteomes" id="UP000187735"/>
    </source>
</evidence>
<dbReference type="Proteomes" id="UP000187735">
    <property type="component" value="Chromosome"/>
</dbReference>
<accession>A0A1P8WH10</accession>
<feature type="domain" description="N-terminal" evidence="1">
    <location>
        <begin position="5"/>
        <end position="123"/>
    </location>
</feature>
<proteinExistence type="predicted"/>
<gene>
    <name evidence="3" type="primary">traC_1</name>
    <name evidence="3" type="ORF">Fuma_02955</name>
</gene>
<keyword evidence="3" id="KW-0808">Transferase</keyword>
<dbReference type="STRING" id="1891926.Fuma_02955"/>
<protein>
    <submittedName>
        <fullName evidence="3">DNA primase TraC</fullName>
        <ecNumber evidence="3">2.7.7.-</ecNumber>
    </submittedName>
</protein>
<reference evidence="3 4" key="1">
    <citation type="journal article" date="2016" name="Front. Microbiol.">
        <title>Fuerstia marisgermanicae gen. nov., sp. nov., an Unusual Member of the Phylum Planctomycetes from the German Wadden Sea.</title>
        <authorList>
            <person name="Kohn T."/>
            <person name="Heuer A."/>
            <person name="Jogler M."/>
            <person name="Vollmers J."/>
            <person name="Boedeker C."/>
            <person name="Bunk B."/>
            <person name="Rast P."/>
            <person name="Borchert D."/>
            <person name="Glockner I."/>
            <person name="Freese H.M."/>
            <person name="Klenk H.P."/>
            <person name="Overmann J."/>
            <person name="Kaster A.K."/>
            <person name="Rohde M."/>
            <person name="Wiegand S."/>
            <person name="Jogler C."/>
        </authorList>
    </citation>
    <scope>NUCLEOTIDE SEQUENCE [LARGE SCALE GENOMIC DNA]</scope>
    <source>
        <strain evidence="3 4">NH11</strain>
    </source>
</reference>
<dbReference type="PIRSF" id="PIRSF037112">
    <property type="entry name" value="Antirestriction_ArdC"/>
    <property type="match status" value="1"/>
</dbReference>
<dbReference type="AlphaFoldDB" id="A0A1P8WH10"/>
<name>A0A1P8WH10_9PLAN</name>
<evidence type="ECO:0000259" key="2">
    <source>
        <dbReference type="Pfam" id="PF18818"/>
    </source>
</evidence>
<evidence type="ECO:0000313" key="3">
    <source>
        <dbReference type="EMBL" id="APZ93338.1"/>
    </source>
</evidence>
<feature type="domain" description="Polyvalent protein metallopeptidase" evidence="2">
    <location>
        <begin position="149"/>
        <end position="271"/>
    </location>
</feature>
<keyword evidence="4" id="KW-1185">Reference proteome</keyword>
<evidence type="ECO:0000259" key="1">
    <source>
        <dbReference type="Pfam" id="PF08401"/>
    </source>
</evidence>
<dbReference type="RefSeq" id="WP_077024810.1">
    <property type="nucleotide sequence ID" value="NZ_CP017641.1"/>
</dbReference>
<dbReference type="GO" id="GO:0016779">
    <property type="term" value="F:nucleotidyltransferase activity"/>
    <property type="evidence" value="ECO:0007669"/>
    <property type="project" value="UniProtKB-KW"/>
</dbReference>
<dbReference type="Pfam" id="PF08401">
    <property type="entry name" value="ArdcN"/>
    <property type="match status" value="1"/>
</dbReference>
<keyword evidence="3" id="KW-0548">Nucleotidyltransferase</keyword>
<dbReference type="EMBL" id="CP017641">
    <property type="protein sequence ID" value="APZ93338.1"/>
    <property type="molecule type" value="Genomic_DNA"/>
</dbReference>
<organism evidence="3 4">
    <name type="scientific">Fuerstiella marisgermanici</name>
    <dbReference type="NCBI Taxonomy" id="1891926"/>
    <lineage>
        <taxon>Bacteria</taxon>
        <taxon>Pseudomonadati</taxon>
        <taxon>Planctomycetota</taxon>
        <taxon>Planctomycetia</taxon>
        <taxon>Planctomycetales</taxon>
        <taxon>Planctomycetaceae</taxon>
        <taxon>Fuerstiella</taxon>
    </lineage>
</organism>